<protein>
    <submittedName>
        <fullName evidence="1">Uncharacterized protein</fullName>
    </submittedName>
</protein>
<gene>
    <name evidence="1" type="ORF">DHW61_10770</name>
</gene>
<proteinExistence type="predicted"/>
<evidence type="ECO:0000313" key="1">
    <source>
        <dbReference type="EMBL" id="HCL02874.1"/>
    </source>
</evidence>
<dbReference type="EMBL" id="DPVV01000358">
    <property type="protein sequence ID" value="HCL02874.1"/>
    <property type="molecule type" value="Genomic_DNA"/>
</dbReference>
<dbReference type="Proteomes" id="UP000262969">
    <property type="component" value="Unassembled WGS sequence"/>
</dbReference>
<dbReference type="AlphaFoldDB" id="A0A3D2X7K9"/>
<sequence>MRKIYGVSSKCNFGSWEHVVYVFDNSDDAQEWLNREEHDFRERELMSKTSAIKLAGKAAVENSVNYKEEMAYCNN</sequence>
<evidence type="ECO:0000313" key="2">
    <source>
        <dbReference type="Proteomes" id="UP000262969"/>
    </source>
</evidence>
<reference evidence="1 2" key="1">
    <citation type="journal article" date="2018" name="Nat. Biotechnol.">
        <title>A standardized bacterial taxonomy based on genome phylogeny substantially revises the tree of life.</title>
        <authorList>
            <person name="Parks D.H."/>
            <person name="Chuvochina M."/>
            <person name="Waite D.W."/>
            <person name="Rinke C."/>
            <person name="Skarshewski A."/>
            <person name="Chaumeil P.A."/>
            <person name="Hugenholtz P."/>
        </authorList>
    </citation>
    <scope>NUCLEOTIDE SEQUENCE [LARGE SCALE GENOMIC DNA]</scope>
    <source>
        <strain evidence="1">UBA11728</strain>
    </source>
</reference>
<comment type="caution">
    <text evidence="1">The sequence shown here is derived from an EMBL/GenBank/DDBJ whole genome shotgun (WGS) entry which is preliminary data.</text>
</comment>
<accession>A0A3D2X7K9</accession>
<name>A0A3D2X7K9_9FIRM</name>
<organism evidence="1 2">
    <name type="scientific">Lachnoclostridium phytofermentans</name>
    <dbReference type="NCBI Taxonomy" id="66219"/>
    <lineage>
        <taxon>Bacteria</taxon>
        <taxon>Bacillati</taxon>
        <taxon>Bacillota</taxon>
        <taxon>Clostridia</taxon>
        <taxon>Lachnospirales</taxon>
        <taxon>Lachnospiraceae</taxon>
    </lineage>
</organism>